<dbReference type="AlphaFoldDB" id="A0A5C6D2F0"/>
<sequence precursor="true">MSAFRVCLATSFVLLFAFCSTAFAETVFNVRDLGAEGNGVMLDTDAVQKAFDACGKAGGGTVLLPAGTYLCKPLTIRTNTTLRLEKGATLKATDDPADYARTDKPGEFNHFFTGKDLENVTIEGEGTIDGSGQKWWIEAEEARQKKSGYTLPRPNLIVLTRVKNLAVRGVTIQNAPKFHFVPTECENVIVEDAKFFAPERAPNTDAIDPSMCRNVRIRRCYIDVGDDNVAVKSGKPHPDREFAADTLLVEDCTIKHGHGISIGSEIVGGVKDVVVRNCTFEGTDNGIRIKTDRKKGGPVTNMLYENITMKDVAGAITITCYYPKIPPIEQPKPVTKTTPEYSNITIRNLTATSTKDAGFIVGLPESPIKNVLLENVKITSAREGLEIRHVEGIELVNVEIIPTKGEPLIVNDVEIEE</sequence>
<keyword evidence="2 4" id="KW-0378">Hydrolase</keyword>
<organism evidence="6 7">
    <name type="scientific">Bythopirellula polymerisocia</name>
    <dbReference type="NCBI Taxonomy" id="2528003"/>
    <lineage>
        <taxon>Bacteria</taxon>
        <taxon>Pseudomonadati</taxon>
        <taxon>Planctomycetota</taxon>
        <taxon>Planctomycetia</taxon>
        <taxon>Pirellulales</taxon>
        <taxon>Lacipirellulaceae</taxon>
        <taxon>Bythopirellula</taxon>
    </lineage>
</organism>
<dbReference type="PANTHER" id="PTHR31339:SF9">
    <property type="entry name" value="PLASMIN AND FIBRONECTIN-BINDING PROTEIN A"/>
    <property type="match status" value="1"/>
</dbReference>
<dbReference type="SMART" id="SM00710">
    <property type="entry name" value="PbH1"/>
    <property type="match status" value="6"/>
</dbReference>
<evidence type="ECO:0000313" key="6">
    <source>
        <dbReference type="EMBL" id="TWU29837.1"/>
    </source>
</evidence>
<dbReference type="OrthoDB" id="9795222at2"/>
<evidence type="ECO:0000256" key="3">
    <source>
        <dbReference type="ARBA" id="ARBA00023295"/>
    </source>
</evidence>
<keyword evidence="7" id="KW-1185">Reference proteome</keyword>
<dbReference type="InterPro" id="IPR011050">
    <property type="entry name" value="Pectin_lyase_fold/virulence"/>
</dbReference>
<dbReference type="GO" id="GO:0005975">
    <property type="term" value="P:carbohydrate metabolic process"/>
    <property type="evidence" value="ECO:0007669"/>
    <property type="project" value="InterPro"/>
</dbReference>
<evidence type="ECO:0000313" key="7">
    <source>
        <dbReference type="Proteomes" id="UP000318437"/>
    </source>
</evidence>
<accession>A0A5C6D2F0</accession>
<dbReference type="InterPro" id="IPR051801">
    <property type="entry name" value="GH28_Enzymes"/>
</dbReference>
<dbReference type="PANTHER" id="PTHR31339">
    <property type="entry name" value="PECTIN LYASE-RELATED"/>
    <property type="match status" value="1"/>
</dbReference>
<dbReference type="GO" id="GO:0004650">
    <property type="term" value="F:polygalacturonase activity"/>
    <property type="evidence" value="ECO:0007669"/>
    <property type="project" value="UniProtKB-EC"/>
</dbReference>
<reference evidence="6 7" key="1">
    <citation type="submission" date="2019-02" db="EMBL/GenBank/DDBJ databases">
        <title>Deep-cultivation of Planctomycetes and their phenomic and genomic characterization uncovers novel biology.</title>
        <authorList>
            <person name="Wiegand S."/>
            <person name="Jogler M."/>
            <person name="Boedeker C."/>
            <person name="Pinto D."/>
            <person name="Vollmers J."/>
            <person name="Rivas-Marin E."/>
            <person name="Kohn T."/>
            <person name="Peeters S.H."/>
            <person name="Heuer A."/>
            <person name="Rast P."/>
            <person name="Oberbeckmann S."/>
            <person name="Bunk B."/>
            <person name="Jeske O."/>
            <person name="Meyerdierks A."/>
            <person name="Storesund J.E."/>
            <person name="Kallscheuer N."/>
            <person name="Luecker S."/>
            <person name="Lage O.M."/>
            <person name="Pohl T."/>
            <person name="Merkel B.J."/>
            <person name="Hornburger P."/>
            <person name="Mueller R.-W."/>
            <person name="Bruemmer F."/>
            <person name="Labrenz M."/>
            <person name="Spormann A.M."/>
            <person name="Op Den Camp H."/>
            <person name="Overmann J."/>
            <person name="Amann R."/>
            <person name="Jetten M.S.M."/>
            <person name="Mascher T."/>
            <person name="Medema M.H."/>
            <person name="Devos D.P."/>
            <person name="Kaster A.-K."/>
            <person name="Ovreas L."/>
            <person name="Rohde M."/>
            <person name="Galperin M.Y."/>
            <person name="Jogler C."/>
        </authorList>
    </citation>
    <scope>NUCLEOTIDE SEQUENCE [LARGE SCALE GENOMIC DNA]</scope>
    <source>
        <strain evidence="6 7">Pla144</strain>
    </source>
</reference>
<dbReference type="EMBL" id="SJPS01000001">
    <property type="protein sequence ID" value="TWU29837.1"/>
    <property type="molecule type" value="Genomic_DNA"/>
</dbReference>
<dbReference type="EC" id="3.2.1.15" evidence="6"/>
<dbReference type="InterPro" id="IPR006626">
    <property type="entry name" value="PbH1"/>
</dbReference>
<dbReference type="Proteomes" id="UP000318437">
    <property type="component" value="Unassembled WGS sequence"/>
</dbReference>
<gene>
    <name evidence="6" type="primary">pehA</name>
    <name evidence="6" type="ORF">Pla144_06160</name>
</gene>
<evidence type="ECO:0000256" key="4">
    <source>
        <dbReference type="RuleBase" id="RU361169"/>
    </source>
</evidence>
<comment type="similarity">
    <text evidence="1 4">Belongs to the glycosyl hydrolase 28 family.</text>
</comment>
<keyword evidence="3 4" id="KW-0326">Glycosidase</keyword>
<evidence type="ECO:0000256" key="5">
    <source>
        <dbReference type="SAM" id="SignalP"/>
    </source>
</evidence>
<name>A0A5C6D2F0_9BACT</name>
<dbReference type="SUPFAM" id="SSF51126">
    <property type="entry name" value="Pectin lyase-like"/>
    <property type="match status" value="1"/>
</dbReference>
<dbReference type="RefSeq" id="WP_146447803.1">
    <property type="nucleotide sequence ID" value="NZ_SJPS01000001.1"/>
</dbReference>
<feature type="signal peptide" evidence="5">
    <location>
        <begin position="1"/>
        <end position="24"/>
    </location>
</feature>
<dbReference type="InterPro" id="IPR000743">
    <property type="entry name" value="Glyco_hydro_28"/>
</dbReference>
<comment type="caution">
    <text evidence="6">The sequence shown here is derived from an EMBL/GenBank/DDBJ whole genome shotgun (WGS) entry which is preliminary data.</text>
</comment>
<feature type="chain" id="PRO_5022967449" evidence="5">
    <location>
        <begin position="25"/>
        <end position="417"/>
    </location>
</feature>
<protein>
    <submittedName>
        <fullName evidence="6">Endo-polygalacturonase</fullName>
        <ecNumber evidence="6">3.2.1.15</ecNumber>
    </submittedName>
</protein>
<evidence type="ECO:0000256" key="1">
    <source>
        <dbReference type="ARBA" id="ARBA00008834"/>
    </source>
</evidence>
<proteinExistence type="inferred from homology"/>
<dbReference type="Pfam" id="PF00295">
    <property type="entry name" value="Glyco_hydro_28"/>
    <property type="match status" value="1"/>
</dbReference>
<keyword evidence="5" id="KW-0732">Signal</keyword>
<dbReference type="Gene3D" id="2.160.20.10">
    <property type="entry name" value="Single-stranded right-handed beta-helix, Pectin lyase-like"/>
    <property type="match status" value="1"/>
</dbReference>
<evidence type="ECO:0000256" key="2">
    <source>
        <dbReference type="ARBA" id="ARBA00022801"/>
    </source>
</evidence>
<dbReference type="InterPro" id="IPR012334">
    <property type="entry name" value="Pectin_lyas_fold"/>
</dbReference>